<dbReference type="EMBL" id="LCQB01000013">
    <property type="protein sequence ID" value="KKW08275.1"/>
    <property type="molecule type" value="Genomic_DNA"/>
</dbReference>
<feature type="domain" description="KOW" evidence="6">
    <location>
        <begin position="2"/>
        <end position="29"/>
    </location>
</feature>
<comment type="function">
    <text evidence="5">One of two assembly initiator proteins, it binds directly to the 5'-end of the 23S rRNA, where it nucleates assembly of the 50S subunit.</text>
</comment>
<dbReference type="InterPro" id="IPR014722">
    <property type="entry name" value="Rib_uL2_dom2"/>
</dbReference>
<reference evidence="7 8" key="1">
    <citation type="journal article" date="2015" name="Nature">
        <title>rRNA introns, odd ribosomes, and small enigmatic genomes across a large radiation of phyla.</title>
        <authorList>
            <person name="Brown C.T."/>
            <person name="Hug L.A."/>
            <person name="Thomas B.C."/>
            <person name="Sharon I."/>
            <person name="Castelle C.J."/>
            <person name="Singh A."/>
            <person name="Wilkins M.J."/>
            <person name="Williams K.H."/>
            <person name="Banfield J.F."/>
        </authorList>
    </citation>
    <scope>NUCLEOTIDE SEQUENCE [LARGE SCALE GENOMIC DNA]</scope>
</reference>
<dbReference type="InterPro" id="IPR008991">
    <property type="entry name" value="Translation_prot_SH3-like_sf"/>
</dbReference>
<dbReference type="GO" id="GO:0006412">
    <property type="term" value="P:translation"/>
    <property type="evidence" value="ECO:0007669"/>
    <property type="project" value="UniProtKB-UniRule"/>
</dbReference>
<sequence>MKLRKGDKVIVIAGKDKGRSSTIVRVLPSKNMIVLDGLNIVKRHRRATQSTRKGQIVDKSMPVHVSNVMLADPKSGKPTRIKILRTDGVYQRVAVKSGEQIK</sequence>
<keyword evidence="3 5" id="KW-0687">Ribonucleoprotein</keyword>
<dbReference type="PANTHER" id="PTHR12903">
    <property type="entry name" value="MITOCHONDRIAL RIBOSOMAL PROTEIN L24"/>
    <property type="match status" value="1"/>
</dbReference>
<comment type="subunit">
    <text evidence="5">Part of the 50S ribosomal subunit.</text>
</comment>
<dbReference type="SUPFAM" id="SSF50104">
    <property type="entry name" value="Translation proteins SH3-like domain"/>
    <property type="match status" value="1"/>
</dbReference>
<dbReference type="GO" id="GO:1990904">
    <property type="term" value="C:ribonucleoprotein complex"/>
    <property type="evidence" value="ECO:0007669"/>
    <property type="project" value="UniProtKB-KW"/>
</dbReference>
<dbReference type="SMART" id="SM00739">
    <property type="entry name" value="KOW"/>
    <property type="match status" value="1"/>
</dbReference>
<dbReference type="CDD" id="cd06089">
    <property type="entry name" value="KOW_RPL26"/>
    <property type="match status" value="1"/>
</dbReference>
<name>A0A0G1VPQ5_9BACT</name>
<dbReference type="GO" id="GO:0003735">
    <property type="term" value="F:structural constituent of ribosome"/>
    <property type="evidence" value="ECO:0007669"/>
    <property type="project" value="InterPro"/>
</dbReference>
<dbReference type="GO" id="GO:0005840">
    <property type="term" value="C:ribosome"/>
    <property type="evidence" value="ECO:0007669"/>
    <property type="project" value="UniProtKB-KW"/>
</dbReference>
<protein>
    <recommendedName>
        <fullName evidence="4 5">Large ribosomal subunit protein uL24</fullName>
    </recommendedName>
</protein>
<dbReference type="InterPro" id="IPR057264">
    <property type="entry name" value="Ribosomal_uL24_C"/>
</dbReference>
<evidence type="ECO:0000313" key="8">
    <source>
        <dbReference type="Proteomes" id="UP000033825"/>
    </source>
</evidence>
<evidence type="ECO:0000256" key="4">
    <source>
        <dbReference type="ARBA" id="ARBA00035206"/>
    </source>
</evidence>
<dbReference type="Pfam" id="PF17136">
    <property type="entry name" value="ribosomal_L24"/>
    <property type="match status" value="1"/>
</dbReference>
<evidence type="ECO:0000256" key="1">
    <source>
        <dbReference type="ARBA" id="ARBA00010618"/>
    </source>
</evidence>
<evidence type="ECO:0000259" key="6">
    <source>
        <dbReference type="SMART" id="SM00739"/>
    </source>
</evidence>
<dbReference type="Pfam" id="PF00467">
    <property type="entry name" value="KOW"/>
    <property type="match status" value="1"/>
</dbReference>
<organism evidence="7 8">
    <name type="scientific">Candidatus Kaiserbacteria bacterium GW2011_GWA2_49_56</name>
    <dbReference type="NCBI Taxonomy" id="1618670"/>
    <lineage>
        <taxon>Bacteria</taxon>
        <taxon>Candidatus Kaiseribacteriota</taxon>
    </lineage>
</organism>
<dbReference type="InterPro" id="IPR003256">
    <property type="entry name" value="Ribosomal_uL24"/>
</dbReference>
<keyword evidence="2 5" id="KW-0689">Ribosomal protein</keyword>
<evidence type="ECO:0000313" key="7">
    <source>
        <dbReference type="EMBL" id="KKW08275.1"/>
    </source>
</evidence>
<comment type="caution">
    <text evidence="7">The sequence shown here is derived from an EMBL/GenBank/DDBJ whole genome shotgun (WGS) entry which is preliminary data.</text>
</comment>
<evidence type="ECO:0000256" key="3">
    <source>
        <dbReference type="ARBA" id="ARBA00023274"/>
    </source>
</evidence>
<dbReference type="AlphaFoldDB" id="A0A0G1VPQ5"/>
<dbReference type="InterPro" id="IPR005824">
    <property type="entry name" value="KOW"/>
</dbReference>
<keyword evidence="5" id="KW-0699">rRNA-binding</keyword>
<dbReference type="GO" id="GO:0019843">
    <property type="term" value="F:rRNA binding"/>
    <property type="evidence" value="ECO:0007669"/>
    <property type="project" value="UniProtKB-UniRule"/>
</dbReference>
<accession>A0A0G1VPQ5</accession>
<dbReference type="PATRIC" id="fig|1618670.3.peg.140"/>
<dbReference type="NCBIfam" id="TIGR01079">
    <property type="entry name" value="rplX_bact"/>
    <property type="match status" value="1"/>
</dbReference>
<gene>
    <name evidence="5" type="primary">rplX</name>
    <name evidence="7" type="ORF">UY46_C0013G0002</name>
</gene>
<dbReference type="InterPro" id="IPR041988">
    <property type="entry name" value="Ribosomal_uL24_KOW"/>
</dbReference>
<dbReference type="Gene3D" id="2.30.30.30">
    <property type="match status" value="1"/>
</dbReference>
<keyword evidence="5" id="KW-0694">RNA-binding</keyword>
<comment type="similarity">
    <text evidence="1 5">Belongs to the universal ribosomal protein uL24 family.</text>
</comment>
<dbReference type="HAMAP" id="MF_01326_B">
    <property type="entry name" value="Ribosomal_uL24_B"/>
    <property type="match status" value="1"/>
</dbReference>
<evidence type="ECO:0000256" key="2">
    <source>
        <dbReference type="ARBA" id="ARBA00022980"/>
    </source>
</evidence>
<dbReference type="Proteomes" id="UP000033825">
    <property type="component" value="Unassembled WGS sequence"/>
</dbReference>
<comment type="function">
    <text evidence="5">One of the proteins that surrounds the polypeptide exit tunnel on the outside of the subunit.</text>
</comment>
<proteinExistence type="inferred from homology"/>
<evidence type="ECO:0000256" key="5">
    <source>
        <dbReference type="HAMAP-Rule" id="MF_01326"/>
    </source>
</evidence>